<reference evidence="2" key="1">
    <citation type="journal article" date="2015" name="Nature">
        <title>Complex archaea that bridge the gap between prokaryotes and eukaryotes.</title>
        <authorList>
            <person name="Spang A."/>
            <person name="Saw J.H."/>
            <person name="Jorgensen S.L."/>
            <person name="Zaremba-Niedzwiedzka K."/>
            <person name="Martijn J."/>
            <person name="Lind A.E."/>
            <person name="van Eijk R."/>
            <person name="Schleper C."/>
            <person name="Guy L."/>
            <person name="Ettema T.J."/>
        </authorList>
    </citation>
    <scope>NUCLEOTIDE SEQUENCE</scope>
</reference>
<feature type="domain" description="HTH cro/C1-type" evidence="1">
    <location>
        <begin position="16"/>
        <end position="70"/>
    </location>
</feature>
<protein>
    <recommendedName>
        <fullName evidence="1">HTH cro/C1-type domain-containing protein</fullName>
    </recommendedName>
</protein>
<dbReference type="Gene3D" id="1.10.260.40">
    <property type="entry name" value="lambda repressor-like DNA-binding domains"/>
    <property type="match status" value="1"/>
</dbReference>
<dbReference type="SMART" id="SM00530">
    <property type="entry name" value="HTH_XRE"/>
    <property type="match status" value="1"/>
</dbReference>
<dbReference type="AlphaFoldDB" id="A0A0F9V022"/>
<dbReference type="InterPro" id="IPR010982">
    <property type="entry name" value="Lambda_DNA-bd_dom_sf"/>
</dbReference>
<dbReference type="EMBL" id="LAZR01000734">
    <property type="protein sequence ID" value="KKN59203.1"/>
    <property type="molecule type" value="Genomic_DNA"/>
</dbReference>
<accession>A0A0F9V022</accession>
<evidence type="ECO:0000313" key="2">
    <source>
        <dbReference type="EMBL" id="KKN59203.1"/>
    </source>
</evidence>
<dbReference type="Pfam" id="PF01381">
    <property type="entry name" value="HTH_3"/>
    <property type="match status" value="1"/>
</dbReference>
<proteinExistence type="predicted"/>
<name>A0A0F9V022_9ZZZZ</name>
<dbReference type="InterPro" id="IPR001387">
    <property type="entry name" value="Cro/C1-type_HTH"/>
</dbReference>
<dbReference type="CDD" id="cd00093">
    <property type="entry name" value="HTH_XRE"/>
    <property type="match status" value="1"/>
</dbReference>
<dbReference type="SUPFAM" id="SSF47413">
    <property type="entry name" value="lambda repressor-like DNA-binding domains"/>
    <property type="match status" value="1"/>
</dbReference>
<evidence type="ECO:0000259" key="1">
    <source>
        <dbReference type="PROSITE" id="PS50943"/>
    </source>
</evidence>
<dbReference type="PROSITE" id="PS50943">
    <property type="entry name" value="HTH_CROC1"/>
    <property type="match status" value="1"/>
</dbReference>
<gene>
    <name evidence="2" type="ORF">LCGC14_0544300</name>
</gene>
<sequence>MRDTFNMNVVKFGHKLKLGRVRLNLTQTKFAKKIHSNQKSVSLYEKGRILPPLKAFVKIISLCNESADYFLNDLRN</sequence>
<comment type="caution">
    <text evidence="2">The sequence shown here is derived from an EMBL/GenBank/DDBJ whole genome shotgun (WGS) entry which is preliminary data.</text>
</comment>
<organism evidence="2">
    <name type="scientific">marine sediment metagenome</name>
    <dbReference type="NCBI Taxonomy" id="412755"/>
    <lineage>
        <taxon>unclassified sequences</taxon>
        <taxon>metagenomes</taxon>
        <taxon>ecological metagenomes</taxon>
    </lineage>
</organism>
<dbReference type="GO" id="GO:0003677">
    <property type="term" value="F:DNA binding"/>
    <property type="evidence" value="ECO:0007669"/>
    <property type="project" value="InterPro"/>
</dbReference>